<name>A0A397SY83_9GLOM</name>
<dbReference type="AlphaFoldDB" id="A0A397SY83"/>
<organism evidence="1 2">
    <name type="scientific">Glomus cerebriforme</name>
    <dbReference type="NCBI Taxonomy" id="658196"/>
    <lineage>
        <taxon>Eukaryota</taxon>
        <taxon>Fungi</taxon>
        <taxon>Fungi incertae sedis</taxon>
        <taxon>Mucoromycota</taxon>
        <taxon>Glomeromycotina</taxon>
        <taxon>Glomeromycetes</taxon>
        <taxon>Glomerales</taxon>
        <taxon>Glomeraceae</taxon>
        <taxon>Glomus</taxon>
    </lineage>
</organism>
<evidence type="ECO:0000313" key="1">
    <source>
        <dbReference type="EMBL" id="RIA89576.1"/>
    </source>
</evidence>
<sequence length="362" mass="42427">MCLIASTTDLSVIPVEINNETTISMVYENIKTCYIDDISSYMLWKVEFPINDKKNLQKIKKHQPFDLAIKEIIDSIQLDDQEKKIGELYPSTLENHIHFVIQIHSVPDSQVYVFVDDTNLFIQGKYVIRQQEQMGSYNNKRKSYELNEFRSQPPDEETLWRFIKEQEYEVFTFNRNARNKEKDVDSTLSNEMAEIIYTRHPSILVLIFGKKKSSLFLNGVVSNNNISLLSVGTSKELKNLKSTHVMNDVDFIMLDDYYKKFSFGYDPPSSSKLESFTLTGNHLLKWRSKNIVNCFQALNLFRWLKWINDTTVILYFKRNSVERAKKWHAHPYFLSPKEQCTTLIKINKILTSIGTNKIEDHS</sequence>
<dbReference type="Proteomes" id="UP000265703">
    <property type="component" value="Unassembled WGS sequence"/>
</dbReference>
<evidence type="ECO:0000313" key="2">
    <source>
        <dbReference type="Proteomes" id="UP000265703"/>
    </source>
</evidence>
<comment type="caution">
    <text evidence="1">The sequence shown here is derived from an EMBL/GenBank/DDBJ whole genome shotgun (WGS) entry which is preliminary data.</text>
</comment>
<reference evidence="1 2" key="1">
    <citation type="submission" date="2018-06" db="EMBL/GenBank/DDBJ databases">
        <title>Comparative genomics reveals the genomic features of Rhizophagus irregularis, R. cerebriforme, R. diaphanum and Gigaspora rosea, and their symbiotic lifestyle signature.</title>
        <authorList>
            <person name="Morin E."/>
            <person name="San Clemente H."/>
            <person name="Chen E.C.H."/>
            <person name="De La Providencia I."/>
            <person name="Hainaut M."/>
            <person name="Kuo A."/>
            <person name="Kohler A."/>
            <person name="Murat C."/>
            <person name="Tang N."/>
            <person name="Roy S."/>
            <person name="Loubradou J."/>
            <person name="Henrissat B."/>
            <person name="Grigoriev I.V."/>
            <person name="Corradi N."/>
            <person name="Roux C."/>
            <person name="Martin F.M."/>
        </authorList>
    </citation>
    <scope>NUCLEOTIDE SEQUENCE [LARGE SCALE GENOMIC DNA]</scope>
    <source>
        <strain evidence="1 2">DAOM 227022</strain>
    </source>
</reference>
<protein>
    <submittedName>
        <fullName evidence="1">Uncharacterized protein</fullName>
    </submittedName>
</protein>
<keyword evidence="2" id="KW-1185">Reference proteome</keyword>
<dbReference type="STRING" id="658196.A0A397SY83"/>
<dbReference type="OrthoDB" id="2311180at2759"/>
<proteinExistence type="predicted"/>
<gene>
    <name evidence="1" type="ORF">C1645_824698</name>
</gene>
<accession>A0A397SY83</accession>
<dbReference type="EMBL" id="QKYT01000215">
    <property type="protein sequence ID" value="RIA89576.1"/>
    <property type="molecule type" value="Genomic_DNA"/>
</dbReference>